<organism evidence="1 2">
    <name type="scientific">Amycolatopsis japonica</name>
    <dbReference type="NCBI Taxonomy" id="208439"/>
    <lineage>
        <taxon>Bacteria</taxon>
        <taxon>Bacillati</taxon>
        <taxon>Actinomycetota</taxon>
        <taxon>Actinomycetes</taxon>
        <taxon>Pseudonocardiales</taxon>
        <taxon>Pseudonocardiaceae</taxon>
        <taxon>Amycolatopsis</taxon>
        <taxon>Amycolatopsis japonica group</taxon>
    </lineage>
</organism>
<reference evidence="1 2" key="1">
    <citation type="journal article" date="2014" name="J. Biotechnol.">
        <title>Complete genome sequence of the actinobacterium Amycolatopsis japonica MG417-CF17(T) (=DSM 44213T) producing (S,S)-N,N'-ethylenediaminedisuccinic acid.</title>
        <authorList>
            <person name="Stegmann E."/>
            <person name="Albersmeier A."/>
            <person name="Spohn M."/>
            <person name="Gert H."/>
            <person name="Weber T."/>
            <person name="Wohlleben W."/>
            <person name="Kalinowski J."/>
            <person name="Ruckert C."/>
        </authorList>
    </citation>
    <scope>NUCLEOTIDE SEQUENCE [LARGE SCALE GENOMIC DNA]</scope>
    <source>
        <strain evidence="2">MG417-CF17 (DSM 44213)</strain>
    </source>
</reference>
<evidence type="ECO:0000313" key="2">
    <source>
        <dbReference type="Proteomes" id="UP000028492"/>
    </source>
</evidence>
<evidence type="ECO:0008006" key="3">
    <source>
        <dbReference type="Google" id="ProtNLM"/>
    </source>
</evidence>
<dbReference type="InterPro" id="IPR004401">
    <property type="entry name" value="YbaB/EbfC"/>
</dbReference>
<dbReference type="Gene3D" id="3.30.1310.10">
    <property type="entry name" value="Nucleoid-associated protein YbaB-like domain"/>
    <property type="match status" value="1"/>
</dbReference>
<dbReference type="EMBL" id="CP008953">
    <property type="protein sequence ID" value="AIG74623.1"/>
    <property type="molecule type" value="Genomic_DNA"/>
</dbReference>
<gene>
    <name evidence="1" type="ORF">AJAP_08615</name>
</gene>
<name>A0A075UNZ2_9PSEU</name>
<dbReference type="SUPFAM" id="SSF82607">
    <property type="entry name" value="YbaB-like"/>
    <property type="match status" value="1"/>
</dbReference>
<dbReference type="Proteomes" id="UP000028492">
    <property type="component" value="Chromosome"/>
</dbReference>
<dbReference type="Pfam" id="PF02575">
    <property type="entry name" value="YbaB_DNA_bd"/>
    <property type="match status" value="1"/>
</dbReference>
<dbReference type="STRING" id="208439.AJAP_08615"/>
<protein>
    <recommendedName>
        <fullName evidence="3">YbaB/EbfC family nucleoid-associated protein</fullName>
    </recommendedName>
</protein>
<dbReference type="KEGG" id="aja:AJAP_08615"/>
<proteinExistence type="predicted"/>
<dbReference type="GO" id="GO:0003677">
    <property type="term" value="F:DNA binding"/>
    <property type="evidence" value="ECO:0007669"/>
    <property type="project" value="InterPro"/>
</dbReference>
<accession>A0A075UNZ2</accession>
<keyword evidence="2" id="KW-1185">Reference proteome</keyword>
<dbReference type="HOGENOM" id="CLU_144751_1_0_11"/>
<sequence>MDTSLRLGMYAEYERMAEDVRAMKKRLAEIRATAESDDELISITIGGTGEVHDLWLDPRIYRTPDSVALARAIVETFQRAVVLAKEEGVAIAGDYLPPDATAETTDLRLDPFLHELDRQVAGDPR</sequence>
<dbReference type="AlphaFoldDB" id="A0A075UNZ2"/>
<dbReference type="InterPro" id="IPR036894">
    <property type="entry name" value="YbaB-like_sf"/>
</dbReference>
<dbReference type="RefSeq" id="WP_038509476.1">
    <property type="nucleotide sequence ID" value="NZ_CP008953.1"/>
</dbReference>
<dbReference type="eggNOG" id="COG0718">
    <property type="taxonomic scope" value="Bacteria"/>
</dbReference>
<evidence type="ECO:0000313" key="1">
    <source>
        <dbReference type="EMBL" id="AIG74623.1"/>
    </source>
</evidence>